<evidence type="ECO:0000313" key="2">
    <source>
        <dbReference type="Proteomes" id="UP000063781"/>
    </source>
</evidence>
<evidence type="ECO:0000313" key="1">
    <source>
        <dbReference type="EMBL" id="AMC93818.1"/>
    </source>
</evidence>
<dbReference type="EMBL" id="CP013213">
    <property type="protein sequence ID" value="AMC93818.1"/>
    <property type="molecule type" value="Genomic_DNA"/>
</dbReference>
<evidence type="ECO:0008006" key="3">
    <source>
        <dbReference type="Google" id="ProtNLM"/>
    </source>
</evidence>
<dbReference type="KEGG" id="erl:AOC36_07420"/>
<name>A0A0X8H0I0_9FIRM</name>
<keyword evidence="2" id="KW-1185">Reference proteome</keyword>
<dbReference type="AlphaFoldDB" id="A0A0X8H0I0"/>
<dbReference type="InterPro" id="IPR023393">
    <property type="entry name" value="START-like_dom_sf"/>
</dbReference>
<organism evidence="1 2">
    <name type="scientific">Erysipelothrix larvae</name>
    <dbReference type="NCBI Taxonomy" id="1514105"/>
    <lineage>
        <taxon>Bacteria</taxon>
        <taxon>Bacillati</taxon>
        <taxon>Bacillota</taxon>
        <taxon>Erysipelotrichia</taxon>
        <taxon>Erysipelotrichales</taxon>
        <taxon>Erysipelotrichaceae</taxon>
        <taxon>Erysipelothrix</taxon>
    </lineage>
</organism>
<dbReference type="RefSeq" id="WP_067632956.1">
    <property type="nucleotide sequence ID" value="NZ_CP013213.1"/>
</dbReference>
<protein>
    <recommendedName>
        <fullName evidence="3">ATPase</fullName>
    </recommendedName>
</protein>
<accession>A0A0X8H0I0</accession>
<dbReference type="Gene3D" id="3.30.530.20">
    <property type="match status" value="1"/>
</dbReference>
<dbReference type="STRING" id="1514105.AOC36_07420"/>
<gene>
    <name evidence="1" type="ORF">AOC36_07420</name>
</gene>
<dbReference type="SUPFAM" id="SSF55961">
    <property type="entry name" value="Bet v1-like"/>
    <property type="match status" value="1"/>
</dbReference>
<sequence length="156" mass="18094">MDYHLEKVDDMIIYLATLRINASIETVWNLVATTQGYATWFPEIEIHHDDDEVHFISPEFDDIFQLIEYKHASLISYTWDSATVSFSLQHDAEGVLVLFEENLPTDFENMSRDITGWHVQLLRLKSVAEKKSASFDTKLFNSHKVKVEDQLNSLIS</sequence>
<dbReference type="OrthoDB" id="9803476at2"/>
<dbReference type="Proteomes" id="UP000063781">
    <property type="component" value="Chromosome"/>
</dbReference>
<reference evidence="1 2" key="1">
    <citation type="submission" date="2015-10" db="EMBL/GenBank/DDBJ databases">
        <title>Erysipelothrix larvae sp. LV19 isolated from the larval gut of the rhinoceros beetle, Trypoxylus dichotomus.</title>
        <authorList>
            <person name="Lim S."/>
            <person name="Kim B.-C."/>
        </authorList>
    </citation>
    <scope>NUCLEOTIDE SEQUENCE [LARGE SCALE GENOMIC DNA]</scope>
    <source>
        <strain evidence="1 2">LV19</strain>
    </source>
</reference>
<proteinExistence type="predicted"/>